<organism evidence="3 4">
    <name type="scientific">Glutamicibacter uratoxydans</name>
    <name type="common">Arthrobacter uratoxydans</name>
    <dbReference type="NCBI Taxonomy" id="43667"/>
    <lineage>
        <taxon>Bacteria</taxon>
        <taxon>Bacillati</taxon>
        <taxon>Actinomycetota</taxon>
        <taxon>Actinomycetes</taxon>
        <taxon>Micrococcales</taxon>
        <taxon>Micrococcaceae</taxon>
        <taxon>Glutamicibacter</taxon>
    </lineage>
</organism>
<dbReference type="InterPro" id="IPR009597">
    <property type="entry name" value="DUF1206"/>
</dbReference>
<protein>
    <recommendedName>
        <fullName evidence="2">DUF1206 domain-containing protein</fullName>
    </recommendedName>
</protein>
<feature type="domain" description="DUF1206" evidence="2">
    <location>
        <begin position="25"/>
        <end position="90"/>
    </location>
</feature>
<feature type="transmembrane region" description="Helical" evidence="1">
    <location>
        <begin position="66"/>
        <end position="90"/>
    </location>
</feature>
<feature type="domain" description="DUF1206" evidence="2">
    <location>
        <begin position="193"/>
        <end position="262"/>
    </location>
</feature>
<comment type="caution">
    <text evidence="3">The sequence shown here is derived from an EMBL/GenBank/DDBJ whole genome shotgun (WGS) entry which is preliminary data.</text>
</comment>
<keyword evidence="1" id="KW-0812">Transmembrane</keyword>
<dbReference type="Pfam" id="PF06724">
    <property type="entry name" value="DUF1206"/>
    <property type="match status" value="3"/>
</dbReference>
<dbReference type="AlphaFoldDB" id="A0A4Y4DVE4"/>
<keyword evidence="1" id="KW-1133">Transmembrane helix</keyword>
<feature type="transmembrane region" description="Helical" evidence="1">
    <location>
        <begin position="141"/>
        <end position="164"/>
    </location>
</feature>
<dbReference type="RefSeq" id="WP_141366361.1">
    <property type="nucleotide sequence ID" value="NZ_BAAAJL010000016.1"/>
</dbReference>
<feature type="domain" description="DUF1206" evidence="2">
    <location>
        <begin position="101"/>
        <end position="169"/>
    </location>
</feature>
<feature type="transmembrane region" description="Helical" evidence="1">
    <location>
        <begin position="102"/>
        <end position="121"/>
    </location>
</feature>
<dbReference type="OrthoDB" id="4552598at2"/>
<keyword evidence="1" id="KW-0472">Membrane</keyword>
<name>A0A4Y4DVE4_GLUUR</name>
<dbReference type="Proteomes" id="UP000316612">
    <property type="component" value="Unassembled WGS sequence"/>
</dbReference>
<evidence type="ECO:0000313" key="4">
    <source>
        <dbReference type="Proteomes" id="UP000316612"/>
    </source>
</evidence>
<evidence type="ECO:0000259" key="2">
    <source>
        <dbReference type="Pfam" id="PF06724"/>
    </source>
</evidence>
<keyword evidence="4" id="KW-1185">Reference proteome</keyword>
<gene>
    <name evidence="3" type="ORF">AUR04nite_28700</name>
</gene>
<dbReference type="EMBL" id="BJNY01000018">
    <property type="protein sequence ID" value="GED07338.1"/>
    <property type="molecule type" value="Genomic_DNA"/>
</dbReference>
<evidence type="ECO:0000256" key="1">
    <source>
        <dbReference type="SAM" id="Phobius"/>
    </source>
</evidence>
<feature type="transmembrane region" description="Helical" evidence="1">
    <location>
        <begin position="236"/>
        <end position="257"/>
    </location>
</feature>
<feature type="transmembrane region" description="Helical" evidence="1">
    <location>
        <begin position="195"/>
        <end position="216"/>
    </location>
</feature>
<proteinExistence type="predicted"/>
<evidence type="ECO:0000313" key="3">
    <source>
        <dbReference type="EMBL" id="GED07338.1"/>
    </source>
</evidence>
<feature type="transmembrane region" description="Helical" evidence="1">
    <location>
        <begin position="25"/>
        <end position="46"/>
    </location>
</feature>
<accession>A0A4Y4DVE4</accession>
<sequence length="266" mass="27868">MDASEVTNKAQQVIEHPWVKRVARLGYISNAVLHIMLGILAIAVAAGSHAEADQGGALGAIAKQPLGAVVLWICAAGAVLLGIWSVVQALLPHPRKLKRLKLAGTGVVFLLLAGAFMQFAWGGHSDSGKSTSSFSVALMQYTGGRALLVLIGLAFIGVGVYFVYRGVTRRFLKDVDASSHAGLQKTMTISGVIGYPAKGIVLAAVGLLFIVSTVQGDPKESTGVDGALKAVRSQDYGPTMLILLGAGLLAYGIFLAFRSRYDSMDS</sequence>
<reference evidence="3 4" key="1">
    <citation type="submission" date="2019-06" db="EMBL/GenBank/DDBJ databases">
        <title>Whole genome shotgun sequence of Glutamicibacter uratoxydans NBRC 15515.</title>
        <authorList>
            <person name="Hosoyama A."/>
            <person name="Uohara A."/>
            <person name="Ohji S."/>
            <person name="Ichikawa N."/>
        </authorList>
    </citation>
    <scope>NUCLEOTIDE SEQUENCE [LARGE SCALE GENOMIC DNA]</scope>
    <source>
        <strain evidence="3 4">NBRC 15515</strain>
    </source>
</reference>